<dbReference type="Gene3D" id="1.10.3230.30">
    <property type="entry name" value="Phage gp6-like head-tail connector protein"/>
    <property type="match status" value="1"/>
</dbReference>
<dbReference type="RefSeq" id="WP_136006284.1">
    <property type="nucleotide sequence ID" value="NZ_SRYW01000015.1"/>
</dbReference>
<sequence>MLRTLIPAAEEPVSLTEAKAHLVVIHDADDALIGAFINAARESVERTTGYALAAATYEWTPVGDGRTPLPIEPAVLVSEAGAYPVTFTTTPGPLPGPLRAAVLLLLGDLYANREASITGTIHVENPTVDRLMFPYRRVLP</sequence>
<dbReference type="CDD" id="cd08054">
    <property type="entry name" value="gp6"/>
    <property type="match status" value="1"/>
</dbReference>
<organism evidence="1 2">
    <name type="scientific">Stenotrophomonas maltophilia</name>
    <name type="common">Pseudomonas maltophilia</name>
    <name type="synonym">Xanthomonas maltophilia</name>
    <dbReference type="NCBI Taxonomy" id="40324"/>
    <lineage>
        <taxon>Bacteria</taxon>
        <taxon>Pseudomonadati</taxon>
        <taxon>Pseudomonadota</taxon>
        <taxon>Gammaproteobacteria</taxon>
        <taxon>Lysobacterales</taxon>
        <taxon>Lysobacteraceae</taxon>
        <taxon>Stenotrophomonas</taxon>
        <taxon>Stenotrophomonas maltophilia group</taxon>
    </lineage>
</organism>
<dbReference type="AlphaFoldDB" id="A0A4V3RIM1"/>
<evidence type="ECO:0000313" key="2">
    <source>
        <dbReference type="Proteomes" id="UP000306631"/>
    </source>
</evidence>
<proteinExistence type="predicted"/>
<dbReference type="Proteomes" id="UP000306631">
    <property type="component" value="Unassembled WGS sequence"/>
</dbReference>
<dbReference type="NCBIfam" id="TIGR02215">
    <property type="entry name" value="phage_chp_gp8"/>
    <property type="match status" value="1"/>
</dbReference>
<comment type="caution">
    <text evidence="1">The sequence shown here is derived from an EMBL/GenBank/DDBJ whole genome shotgun (WGS) entry which is preliminary data.</text>
</comment>
<protein>
    <submittedName>
        <fullName evidence="1">Phage gp6-like head-tail connector protein</fullName>
    </submittedName>
</protein>
<dbReference type="Pfam" id="PF05135">
    <property type="entry name" value="Phage_connect_1"/>
    <property type="match status" value="1"/>
</dbReference>
<name>A0A4V3RIM1_STEMA</name>
<evidence type="ECO:0000313" key="1">
    <source>
        <dbReference type="EMBL" id="TGY32550.1"/>
    </source>
</evidence>
<dbReference type="InterPro" id="IPR021146">
    <property type="entry name" value="Phage_gp6-like_head-tail"/>
</dbReference>
<dbReference type="OrthoDB" id="8452228at2"/>
<dbReference type="EMBL" id="SRYW01000015">
    <property type="protein sequence ID" value="TGY32550.1"/>
    <property type="molecule type" value="Genomic_DNA"/>
</dbReference>
<dbReference type="InterPro" id="IPR011738">
    <property type="entry name" value="Phage_CHP"/>
</dbReference>
<accession>A0A4V3RIM1</accession>
<reference evidence="1 2" key="1">
    <citation type="submission" date="2019-04" db="EMBL/GenBank/DDBJ databases">
        <title>Microbes associate with the intestines of laboratory mice.</title>
        <authorList>
            <person name="Navarre W."/>
            <person name="Wong E."/>
            <person name="Huang K."/>
            <person name="Tropini C."/>
            <person name="Ng K."/>
            <person name="Yu B."/>
        </authorList>
    </citation>
    <scope>NUCLEOTIDE SEQUENCE [LARGE SCALE GENOMIC DNA]</scope>
    <source>
        <strain evidence="1 2">NM62_B4-13</strain>
    </source>
</reference>
<gene>
    <name evidence="1" type="ORF">E5352_15315</name>
</gene>